<dbReference type="InterPro" id="IPR035906">
    <property type="entry name" value="MetI-like_sf"/>
</dbReference>
<protein>
    <recommendedName>
        <fullName evidence="11">Oligopeptide transport system permease protein OppC</fullName>
    </recommendedName>
</protein>
<comment type="similarity">
    <text evidence="10">Belongs to the binding-protein-dependent transport system permease family. OppBC subfamily.</text>
</comment>
<evidence type="ECO:0000256" key="6">
    <source>
        <dbReference type="ARBA" id="ARBA00022856"/>
    </source>
</evidence>
<dbReference type="GO" id="GO:0005886">
    <property type="term" value="C:plasma membrane"/>
    <property type="evidence" value="ECO:0007669"/>
    <property type="project" value="UniProtKB-SubCell"/>
</dbReference>
<keyword evidence="9 12" id="KW-0472">Membrane</keyword>
<keyword evidence="4" id="KW-0997">Cell inner membrane</keyword>
<dbReference type="Pfam" id="PF00528">
    <property type="entry name" value="BPD_transp_1"/>
    <property type="match status" value="1"/>
</dbReference>
<accession>A0A1H9S3X6</accession>
<dbReference type="PANTHER" id="PTHR43386:SF2">
    <property type="entry name" value="OLIGOPEPTIDE TRANSPORT SYSTEM PERMEASE PROTEIN OPPC"/>
    <property type="match status" value="1"/>
</dbReference>
<feature type="region of interest" description="Disordered" evidence="13">
    <location>
        <begin position="1"/>
        <end position="30"/>
    </location>
</feature>
<name>A0A1H9S3X6_9ACTN</name>
<feature type="domain" description="ABC transmembrane type-1" evidence="14">
    <location>
        <begin position="140"/>
        <end position="329"/>
    </location>
</feature>
<dbReference type="Proteomes" id="UP000198815">
    <property type="component" value="Unassembled WGS sequence"/>
</dbReference>
<dbReference type="PANTHER" id="PTHR43386">
    <property type="entry name" value="OLIGOPEPTIDE TRANSPORT SYSTEM PERMEASE PROTEIN APPC"/>
    <property type="match status" value="1"/>
</dbReference>
<feature type="transmembrane region" description="Helical" evidence="12">
    <location>
        <begin position="144"/>
        <end position="168"/>
    </location>
</feature>
<feature type="transmembrane region" description="Helical" evidence="12">
    <location>
        <begin position="175"/>
        <end position="196"/>
    </location>
</feature>
<dbReference type="InterPro" id="IPR050366">
    <property type="entry name" value="BP-dependent_transpt_permease"/>
</dbReference>
<dbReference type="InterPro" id="IPR025966">
    <property type="entry name" value="OppC_N"/>
</dbReference>
<dbReference type="SUPFAM" id="SSF161098">
    <property type="entry name" value="MetI-like"/>
    <property type="match status" value="1"/>
</dbReference>
<dbReference type="GO" id="GO:0055085">
    <property type="term" value="P:transmembrane transport"/>
    <property type="evidence" value="ECO:0007669"/>
    <property type="project" value="InterPro"/>
</dbReference>
<evidence type="ECO:0000256" key="2">
    <source>
        <dbReference type="ARBA" id="ARBA00022448"/>
    </source>
</evidence>
<keyword evidence="8 12" id="KW-1133">Transmembrane helix</keyword>
<keyword evidence="2 12" id="KW-0813">Transport</keyword>
<evidence type="ECO:0000313" key="15">
    <source>
        <dbReference type="EMBL" id="SER79638.1"/>
    </source>
</evidence>
<comment type="subcellular location">
    <subcellularLocation>
        <location evidence="1">Cell inner membrane</location>
        <topology evidence="1">Multi-pass membrane protein</topology>
    </subcellularLocation>
    <subcellularLocation>
        <location evidence="12">Cell membrane</location>
        <topology evidence="12">Multi-pass membrane protein</topology>
    </subcellularLocation>
</comment>
<proteinExistence type="inferred from homology"/>
<feature type="transmembrane region" description="Helical" evidence="12">
    <location>
        <begin position="309"/>
        <end position="328"/>
    </location>
</feature>
<evidence type="ECO:0000256" key="8">
    <source>
        <dbReference type="ARBA" id="ARBA00022989"/>
    </source>
</evidence>
<dbReference type="Gene3D" id="1.10.3720.10">
    <property type="entry name" value="MetI-like"/>
    <property type="match status" value="1"/>
</dbReference>
<keyword evidence="5 12" id="KW-0812">Transmembrane</keyword>
<dbReference type="RefSeq" id="WP_091969299.1">
    <property type="nucleotide sequence ID" value="NZ_FOGZ01000011.1"/>
</dbReference>
<sequence>MSHQPDPPSSNERANFSEHTERTLRADEGTTAVAERDAETLAETELPRRTGRLRLYARRFWRNKPAVVGLGIFLVLVLAALVGGHLSPFTYTEMDFGALAAPPGTQGSVIGPNGALVNGTHWFGTNAGGLDLYAMLMHGLGRSLTIALSVSLLTTLIAAFVGAMAAYLGGWGERAILAVIHFLLILPSFLLLALVANHFSGSWQILIVVLVVFGWMLPARVIWQLSTSIREREFIAAARFMGVRGPAVVMKHIVPNIGSLLVIQFVLGVVSTVMTETGLSFLGFGVKIPDVSLGVLLQDGVNAISSTPWIFWFSAGTLTLLTVSMSLLSDGLRDALDPNSAAGGTA</sequence>
<keyword evidence="7" id="KW-0653">Protein transport</keyword>
<feature type="transmembrane region" description="Helical" evidence="12">
    <location>
        <begin position="253"/>
        <end position="274"/>
    </location>
</feature>
<reference evidence="15 16" key="1">
    <citation type="submission" date="2016-10" db="EMBL/GenBank/DDBJ databases">
        <authorList>
            <person name="de Groot N.N."/>
        </authorList>
    </citation>
    <scope>NUCLEOTIDE SEQUENCE [LARGE SCALE GENOMIC DNA]</scope>
    <source>
        <strain evidence="15 16">DSM 16859</strain>
    </source>
</reference>
<dbReference type="GO" id="GO:0015833">
    <property type="term" value="P:peptide transport"/>
    <property type="evidence" value="ECO:0007669"/>
    <property type="project" value="UniProtKB-KW"/>
</dbReference>
<evidence type="ECO:0000256" key="11">
    <source>
        <dbReference type="ARBA" id="ARBA00072251"/>
    </source>
</evidence>
<evidence type="ECO:0000256" key="13">
    <source>
        <dbReference type="SAM" id="MobiDB-lite"/>
    </source>
</evidence>
<evidence type="ECO:0000256" key="5">
    <source>
        <dbReference type="ARBA" id="ARBA00022692"/>
    </source>
</evidence>
<dbReference type="EMBL" id="FOGZ01000011">
    <property type="protein sequence ID" value="SER79638.1"/>
    <property type="molecule type" value="Genomic_DNA"/>
</dbReference>
<dbReference type="InterPro" id="IPR000515">
    <property type="entry name" value="MetI-like"/>
</dbReference>
<dbReference type="AlphaFoldDB" id="A0A1H9S3X6"/>
<evidence type="ECO:0000256" key="9">
    <source>
        <dbReference type="ARBA" id="ARBA00023136"/>
    </source>
</evidence>
<dbReference type="OrthoDB" id="8906042at2"/>
<dbReference type="PROSITE" id="PS50928">
    <property type="entry name" value="ABC_TM1"/>
    <property type="match status" value="1"/>
</dbReference>
<evidence type="ECO:0000256" key="4">
    <source>
        <dbReference type="ARBA" id="ARBA00022519"/>
    </source>
</evidence>
<evidence type="ECO:0000256" key="1">
    <source>
        <dbReference type="ARBA" id="ARBA00004429"/>
    </source>
</evidence>
<evidence type="ECO:0000256" key="12">
    <source>
        <dbReference type="RuleBase" id="RU363032"/>
    </source>
</evidence>
<evidence type="ECO:0000256" key="10">
    <source>
        <dbReference type="ARBA" id="ARBA00024202"/>
    </source>
</evidence>
<feature type="transmembrane region" description="Helical" evidence="12">
    <location>
        <begin position="202"/>
        <end position="223"/>
    </location>
</feature>
<organism evidence="15 16">
    <name type="scientific">Propionibacterium cyclohexanicum</name>
    <dbReference type="NCBI Taxonomy" id="64702"/>
    <lineage>
        <taxon>Bacteria</taxon>
        <taxon>Bacillati</taxon>
        <taxon>Actinomycetota</taxon>
        <taxon>Actinomycetes</taxon>
        <taxon>Propionibacteriales</taxon>
        <taxon>Propionibacteriaceae</taxon>
        <taxon>Propionibacterium</taxon>
    </lineage>
</organism>
<gene>
    <name evidence="15" type="ORF">SAMN05443377_11140</name>
</gene>
<dbReference type="CDD" id="cd06261">
    <property type="entry name" value="TM_PBP2"/>
    <property type="match status" value="1"/>
</dbReference>
<dbReference type="STRING" id="64702.SAMN05443377_11140"/>
<dbReference type="Pfam" id="PF12911">
    <property type="entry name" value="OppC_N"/>
    <property type="match status" value="1"/>
</dbReference>
<evidence type="ECO:0000259" key="14">
    <source>
        <dbReference type="PROSITE" id="PS50928"/>
    </source>
</evidence>
<evidence type="ECO:0000256" key="3">
    <source>
        <dbReference type="ARBA" id="ARBA00022475"/>
    </source>
</evidence>
<evidence type="ECO:0000313" key="16">
    <source>
        <dbReference type="Proteomes" id="UP000198815"/>
    </source>
</evidence>
<feature type="transmembrane region" description="Helical" evidence="12">
    <location>
        <begin position="66"/>
        <end position="86"/>
    </location>
</feature>
<dbReference type="GO" id="GO:0015031">
    <property type="term" value="P:protein transport"/>
    <property type="evidence" value="ECO:0007669"/>
    <property type="project" value="UniProtKB-KW"/>
</dbReference>
<keyword evidence="16" id="KW-1185">Reference proteome</keyword>
<keyword evidence="3" id="KW-1003">Cell membrane</keyword>
<keyword evidence="6" id="KW-0571">Peptide transport</keyword>
<evidence type="ECO:0000256" key="7">
    <source>
        <dbReference type="ARBA" id="ARBA00022927"/>
    </source>
</evidence>
<feature type="compositionally biased region" description="Basic and acidic residues" evidence="13">
    <location>
        <begin position="15"/>
        <end position="30"/>
    </location>
</feature>